<dbReference type="EMBL" id="VLLF01000001">
    <property type="protein sequence ID" value="TWI93187.1"/>
    <property type="molecule type" value="Genomic_DNA"/>
</dbReference>
<keyword evidence="1" id="KW-0678">Repressor</keyword>
<feature type="domain" description="HTH lacI-type" evidence="5">
    <location>
        <begin position="12"/>
        <end position="66"/>
    </location>
</feature>
<dbReference type="SUPFAM" id="SSF53822">
    <property type="entry name" value="Periplasmic binding protein-like I"/>
    <property type="match status" value="1"/>
</dbReference>
<dbReference type="AlphaFoldDB" id="A0A562THR3"/>
<gene>
    <name evidence="6" type="ORF">JM93_00742</name>
</gene>
<keyword evidence="2" id="KW-0805">Transcription regulation</keyword>
<dbReference type="SMART" id="SM00354">
    <property type="entry name" value="HTH_LACI"/>
    <property type="match status" value="1"/>
</dbReference>
<evidence type="ECO:0000313" key="6">
    <source>
        <dbReference type="EMBL" id="TWI93187.1"/>
    </source>
</evidence>
<keyword evidence="7" id="KW-1185">Reference proteome</keyword>
<dbReference type="InterPro" id="IPR028082">
    <property type="entry name" value="Peripla_BP_I"/>
</dbReference>
<proteinExistence type="predicted"/>
<dbReference type="Gene3D" id="3.40.50.2300">
    <property type="match status" value="2"/>
</dbReference>
<evidence type="ECO:0000313" key="7">
    <source>
        <dbReference type="Proteomes" id="UP000320593"/>
    </source>
</evidence>
<keyword evidence="4" id="KW-0804">Transcription</keyword>
<evidence type="ECO:0000259" key="5">
    <source>
        <dbReference type="PROSITE" id="PS50932"/>
    </source>
</evidence>
<dbReference type="GO" id="GO:0000976">
    <property type="term" value="F:transcription cis-regulatory region binding"/>
    <property type="evidence" value="ECO:0007669"/>
    <property type="project" value="TreeGrafter"/>
</dbReference>
<sequence>MMSNPNKRSRMPTIKDVAKKASVSVGTVSRVLADNDTVKEDLRKRVLSAMRELNYKPNLAARALRTNSIDVVGLIVPDITNPFFAQLAKNIEMEAATRGQSVMLANSHDDPDTERTQVSALHDRAVSGIFVVAATDGSRPFTADIPIVSLDRRYGSYPLVATDQRDGSRKLAAHLHDLGHRKIAYIAGPEGMGVSRERRDGFVEQIEKLTSDDDPVELAIYHGDFSYDAGEAIGRLILESSPSERPTAIAAASDQQAIGVMRSARDLRINVPQDLSVTGFDDIALASLVVPRLTTLRQPIEDMASGAVERIFLPTEEQTDFAIRGSLVVRQSTAPPPSRD</sequence>
<evidence type="ECO:0000256" key="1">
    <source>
        <dbReference type="ARBA" id="ARBA00022491"/>
    </source>
</evidence>
<dbReference type="GO" id="GO:0003700">
    <property type="term" value="F:DNA-binding transcription factor activity"/>
    <property type="evidence" value="ECO:0007669"/>
    <property type="project" value="TreeGrafter"/>
</dbReference>
<reference evidence="6 7" key="1">
    <citation type="submission" date="2019-07" db="EMBL/GenBank/DDBJ databases">
        <title>Genomic Encyclopedia of Archaeal and Bacterial Type Strains, Phase II (KMG-II): from individual species to whole genera.</title>
        <authorList>
            <person name="Goeker M."/>
        </authorList>
    </citation>
    <scope>NUCLEOTIDE SEQUENCE [LARGE SCALE GENOMIC DNA]</scope>
    <source>
        <strain evidence="6 7">ATCC BAA-252</strain>
    </source>
</reference>
<protein>
    <submittedName>
        <fullName evidence="6">LacI family transcriptional regulator</fullName>
    </submittedName>
</protein>
<dbReference type="InterPro" id="IPR000843">
    <property type="entry name" value="HTH_LacI"/>
</dbReference>
<dbReference type="Pfam" id="PF13377">
    <property type="entry name" value="Peripla_BP_3"/>
    <property type="match status" value="1"/>
</dbReference>
<dbReference type="CDD" id="cd06267">
    <property type="entry name" value="PBP1_LacI_sugar_binding-like"/>
    <property type="match status" value="1"/>
</dbReference>
<comment type="caution">
    <text evidence="6">The sequence shown here is derived from an EMBL/GenBank/DDBJ whole genome shotgun (WGS) entry which is preliminary data.</text>
</comment>
<evidence type="ECO:0000256" key="4">
    <source>
        <dbReference type="ARBA" id="ARBA00023163"/>
    </source>
</evidence>
<dbReference type="PROSITE" id="PS50932">
    <property type="entry name" value="HTH_LACI_2"/>
    <property type="match status" value="1"/>
</dbReference>
<dbReference type="SUPFAM" id="SSF47413">
    <property type="entry name" value="lambda repressor-like DNA-binding domains"/>
    <property type="match status" value="1"/>
</dbReference>
<organism evidence="6 7">
    <name type="scientific">Roseibium hamelinense</name>
    <dbReference type="NCBI Taxonomy" id="150831"/>
    <lineage>
        <taxon>Bacteria</taxon>
        <taxon>Pseudomonadati</taxon>
        <taxon>Pseudomonadota</taxon>
        <taxon>Alphaproteobacteria</taxon>
        <taxon>Hyphomicrobiales</taxon>
        <taxon>Stappiaceae</taxon>
        <taxon>Roseibium</taxon>
    </lineage>
</organism>
<dbReference type="PANTHER" id="PTHR30146">
    <property type="entry name" value="LACI-RELATED TRANSCRIPTIONAL REPRESSOR"/>
    <property type="match status" value="1"/>
</dbReference>
<evidence type="ECO:0000256" key="2">
    <source>
        <dbReference type="ARBA" id="ARBA00023015"/>
    </source>
</evidence>
<dbReference type="InterPro" id="IPR046335">
    <property type="entry name" value="LacI/GalR-like_sensor"/>
</dbReference>
<dbReference type="CDD" id="cd01392">
    <property type="entry name" value="HTH_LacI"/>
    <property type="match status" value="1"/>
</dbReference>
<evidence type="ECO:0000256" key="3">
    <source>
        <dbReference type="ARBA" id="ARBA00023125"/>
    </source>
</evidence>
<dbReference type="Pfam" id="PF00356">
    <property type="entry name" value="LacI"/>
    <property type="match status" value="1"/>
</dbReference>
<name>A0A562THR3_9HYPH</name>
<accession>A0A562THR3</accession>
<dbReference type="InterPro" id="IPR010982">
    <property type="entry name" value="Lambda_DNA-bd_dom_sf"/>
</dbReference>
<keyword evidence="3" id="KW-0238">DNA-binding</keyword>
<dbReference type="Proteomes" id="UP000320593">
    <property type="component" value="Unassembled WGS sequence"/>
</dbReference>
<dbReference type="PANTHER" id="PTHR30146:SF148">
    <property type="entry name" value="HTH-TYPE TRANSCRIPTIONAL REPRESSOR PURR-RELATED"/>
    <property type="match status" value="1"/>
</dbReference>
<dbReference type="PROSITE" id="PS00356">
    <property type="entry name" value="HTH_LACI_1"/>
    <property type="match status" value="1"/>
</dbReference>
<dbReference type="Gene3D" id="1.10.260.40">
    <property type="entry name" value="lambda repressor-like DNA-binding domains"/>
    <property type="match status" value="1"/>
</dbReference>